<gene>
    <name evidence="1" type="ORF">V5799_000227</name>
</gene>
<dbReference type="GO" id="GO:0005829">
    <property type="term" value="C:cytosol"/>
    <property type="evidence" value="ECO:0007669"/>
    <property type="project" value="TreeGrafter"/>
</dbReference>
<keyword evidence="2" id="KW-1185">Reference proteome</keyword>
<evidence type="ECO:0000313" key="1">
    <source>
        <dbReference type="EMBL" id="KAK8757071.1"/>
    </source>
</evidence>
<accession>A0AAQ4D3N1</accession>
<proteinExistence type="predicted"/>
<dbReference type="PANTHER" id="PTHR45774:SF4">
    <property type="entry name" value="AXUNDEAD, ISOFORM F"/>
    <property type="match status" value="1"/>
</dbReference>
<protein>
    <recommendedName>
        <fullName evidence="3">BACK domain-containing protein</fullName>
    </recommendedName>
</protein>
<dbReference type="EMBL" id="JARKHS020035607">
    <property type="protein sequence ID" value="KAK8757071.1"/>
    <property type="molecule type" value="Genomic_DNA"/>
</dbReference>
<dbReference type="GO" id="GO:0022008">
    <property type="term" value="P:neurogenesis"/>
    <property type="evidence" value="ECO:0007669"/>
    <property type="project" value="TreeGrafter"/>
</dbReference>
<name>A0AAQ4D3N1_AMBAM</name>
<dbReference type="AlphaFoldDB" id="A0AAQ4D3N1"/>
<reference evidence="1 2" key="1">
    <citation type="journal article" date="2023" name="Arcadia Sci">
        <title>De novo assembly of a long-read Amblyomma americanum tick genome.</title>
        <authorList>
            <person name="Chou S."/>
            <person name="Poskanzer K.E."/>
            <person name="Rollins M."/>
            <person name="Thuy-Boun P.S."/>
        </authorList>
    </citation>
    <scope>NUCLEOTIDE SEQUENCE [LARGE SCALE GENOMIC DNA]</scope>
    <source>
        <strain evidence="1">F_SG_1</strain>
        <tissue evidence="1">Salivary glands</tissue>
    </source>
</reference>
<organism evidence="1 2">
    <name type="scientific">Amblyomma americanum</name>
    <name type="common">Lone star tick</name>
    <dbReference type="NCBI Taxonomy" id="6943"/>
    <lineage>
        <taxon>Eukaryota</taxon>
        <taxon>Metazoa</taxon>
        <taxon>Ecdysozoa</taxon>
        <taxon>Arthropoda</taxon>
        <taxon>Chelicerata</taxon>
        <taxon>Arachnida</taxon>
        <taxon>Acari</taxon>
        <taxon>Parasitiformes</taxon>
        <taxon>Ixodida</taxon>
        <taxon>Ixodoidea</taxon>
        <taxon>Ixodidae</taxon>
        <taxon>Amblyomminae</taxon>
        <taxon>Amblyomma</taxon>
    </lineage>
</organism>
<dbReference type="Proteomes" id="UP001321473">
    <property type="component" value="Unassembled WGS sequence"/>
</dbReference>
<comment type="caution">
    <text evidence="1">The sequence shown here is derived from an EMBL/GenBank/DDBJ whole genome shotgun (WGS) entry which is preliminary data.</text>
</comment>
<evidence type="ECO:0008006" key="3">
    <source>
        <dbReference type="Google" id="ProtNLM"/>
    </source>
</evidence>
<dbReference type="PANTHER" id="PTHR45774">
    <property type="entry name" value="BTB/POZ DOMAIN-CONTAINING"/>
    <property type="match status" value="1"/>
</dbReference>
<sequence length="189" mass="21016">MLTRIAAKRYKELGLENACSKYIAEHLTVDNLCPLLDCLNTRDIGLIDKPAIAMLKNSGASVLRSDTFVDSLETTMHVILDVVAGVPENLVVDALRRWAEKKCEKDLYADGTALQLKTVMQPFLPQLRLLALTADEYVNGIGSWDILSDSENYAILENIVAPGSVLLPSWVNTDNTARSQFQRHYRAIP</sequence>
<evidence type="ECO:0000313" key="2">
    <source>
        <dbReference type="Proteomes" id="UP001321473"/>
    </source>
</evidence>